<dbReference type="InterPro" id="IPR036291">
    <property type="entry name" value="NAD(P)-bd_dom_sf"/>
</dbReference>
<dbReference type="Proteomes" id="UP001304243">
    <property type="component" value="Unassembled WGS sequence"/>
</dbReference>
<protein>
    <submittedName>
        <fullName evidence="2">Myb-like domain-containing protein</fullName>
    </submittedName>
</protein>
<evidence type="ECO:0000313" key="2">
    <source>
        <dbReference type="EMBL" id="KAK4509994.1"/>
    </source>
</evidence>
<reference evidence="2 3" key="1">
    <citation type="submission" date="2022-11" db="EMBL/GenBank/DDBJ databases">
        <title>Mucor velutinosus strain NIH1002 WGS.</title>
        <authorList>
            <person name="Subramanian P."/>
            <person name="Mullikin J.C."/>
            <person name="Segre J.A."/>
            <person name="Zelazny A.M."/>
        </authorList>
    </citation>
    <scope>NUCLEOTIDE SEQUENCE [LARGE SCALE GENOMIC DNA]</scope>
    <source>
        <strain evidence="2 3">NIH1002</strain>
    </source>
</reference>
<evidence type="ECO:0000256" key="1">
    <source>
        <dbReference type="SAM" id="MobiDB-lite"/>
    </source>
</evidence>
<comment type="caution">
    <text evidence="2">The sequence shown here is derived from an EMBL/GenBank/DDBJ whole genome shotgun (WGS) entry which is preliminary data.</text>
</comment>
<feature type="region of interest" description="Disordered" evidence="1">
    <location>
        <begin position="237"/>
        <end position="261"/>
    </location>
</feature>
<organism evidence="2 3">
    <name type="scientific">Mucor velutinosus</name>
    <dbReference type="NCBI Taxonomy" id="708070"/>
    <lineage>
        <taxon>Eukaryota</taxon>
        <taxon>Fungi</taxon>
        <taxon>Fungi incertae sedis</taxon>
        <taxon>Mucoromycota</taxon>
        <taxon>Mucoromycotina</taxon>
        <taxon>Mucoromycetes</taxon>
        <taxon>Mucorales</taxon>
        <taxon>Mucorineae</taxon>
        <taxon>Mucoraceae</taxon>
        <taxon>Mucor</taxon>
    </lineage>
</organism>
<evidence type="ECO:0000313" key="3">
    <source>
        <dbReference type="Proteomes" id="UP001304243"/>
    </source>
</evidence>
<accession>A0AAN7D4A3</accession>
<dbReference type="SUPFAM" id="SSF51735">
    <property type="entry name" value="NAD(P)-binding Rossmann-fold domains"/>
    <property type="match status" value="1"/>
</dbReference>
<name>A0AAN7D4A3_9FUNG</name>
<gene>
    <name evidence="2" type="ORF">ATC70_006163</name>
</gene>
<dbReference type="RefSeq" id="XP_064676660.1">
    <property type="nucleotide sequence ID" value="XM_064825442.1"/>
</dbReference>
<proteinExistence type="predicted"/>
<dbReference type="Gene3D" id="3.40.50.720">
    <property type="entry name" value="NAD(P)-binding Rossmann-like Domain"/>
    <property type="match status" value="1"/>
</dbReference>
<dbReference type="EMBL" id="JASEJX010000034">
    <property type="protein sequence ID" value="KAK4509994.1"/>
    <property type="molecule type" value="Genomic_DNA"/>
</dbReference>
<dbReference type="GeneID" id="89949849"/>
<sequence length="436" mass="49302">MSFSNPTSDATISKKLKYIVITHGDSYIGQTLAMHIADQLDKGQGQLKTKHRAVRVLCQDKAKLKHLERRGIEVKQVNYESQHTITEQLKVHIKTMIYNPFAVTMGRMVECGMNVLDAAIRQDVKRVVMLSSFGVNTMEASSAVDAPILLFKMLEAHLRHRYKYGSWVVYRIPFIQQYMYFWIHMLENKNILGMPISEGDMLMTVNIKDVHECVAMASLSKKSMVWTYHEPERHLQASTILPGGPDGDTSSSSDDSSSQQPMAIKRVYELVSEPLTLTMMADAMSRALREAGGSYNVDAAVLTDEQLEIYLKLVAKTKQRDAASMDATEWGRILDAAKIRQSSSYQQGVSELLQSRSSLASTTKHRDHQDSPDVYPCPADTLTPFCIQLILNHFKVARNMVMPPLVLNNDIRDIIGRSPISMDVFFMLNRKLFHPQ</sequence>
<dbReference type="AlphaFoldDB" id="A0AAN7D4A3"/>
<keyword evidence="3" id="KW-1185">Reference proteome</keyword>